<keyword evidence="3" id="KW-0436">Ligase</keyword>
<dbReference type="InterPro" id="IPR023213">
    <property type="entry name" value="CAT-like_dom_sf"/>
</dbReference>
<feature type="region of interest" description="Disordered" evidence="4">
    <location>
        <begin position="1100"/>
        <end position="1122"/>
    </location>
</feature>
<dbReference type="InterPro" id="IPR036736">
    <property type="entry name" value="ACP-like_sf"/>
</dbReference>
<dbReference type="PANTHER" id="PTHR45527">
    <property type="entry name" value="NONRIBOSOMAL PEPTIDE SYNTHETASE"/>
    <property type="match status" value="1"/>
</dbReference>
<evidence type="ECO:0000259" key="5">
    <source>
        <dbReference type="PROSITE" id="PS50075"/>
    </source>
</evidence>
<evidence type="ECO:0000256" key="3">
    <source>
        <dbReference type="ARBA" id="ARBA00022598"/>
    </source>
</evidence>
<dbReference type="InterPro" id="IPR001242">
    <property type="entry name" value="Condensation_dom"/>
</dbReference>
<dbReference type="Gene3D" id="3.30.559.30">
    <property type="entry name" value="Nonribosomal peptide synthetase, condensation domain"/>
    <property type="match status" value="1"/>
</dbReference>
<reference evidence="6 7" key="1">
    <citation type="submission" date="2023-01" db="EMBL/GenBank/DDBJ databases">
        <title>Analysis of 21 Apiospora genomes using comparative genomics revels a genus with tremendous synthesis potential of carbohydrate active enzymes and secondary metabolites.</title>
        <authorList>
            <person name="Sorensen T."/>
        </authorList>
    </citation>
    <scope>NUCLEOTIDE SEQUENCE [LARGE SCALE GENOMIC DNA]</scope>
    <source>
        <strain evidence="6 7">CBS 83171</strain>
    </source>
</reference>
<protein>
    <submittedName>
        <fullName evidence="6">Polyketide synthase PksB</fullName>
    </submittedName>
</protein>
<gene>
    <name evidence="6" type="ORF">PG996_007767</name>
</gene>
<dbReference type="Proteomes" id="UP001446871">
    <property type="component" value="Unassembled WGS sequence"/>
</dbReference>
<accession>A0ABR1VBT6</accession>
<dbReference type="PANTHER" id="PTHR45527:SF1">
    <property type="entry name" value="FATTY ACID SYNTHASE"/>
    <property type="match status" value="1"/>
</dbReference>
<dbReference type="CDD" id="cd05930">
    <property type="entry name" value="A_NRPS"/>
    <property type="match status" value="1"/>
</dbReference>
<proteinExistence type="predicted"/>
<comment type="caution">
    <text evidence="6">The sequence shown here is derived from an EMBL/GenBank/DDBJ whole genome shotgun (WGS) entry which is preliminary data.</text>
</comment>
<dbReference type="SUPFAM" id="SSF47336">
    <property type="entry name" value="ACP-like"/>
    <property type="match status" value="1"/>
</dbReference>
<organism evidence="6 7">
    <name type="scientific">Apiospora saccharicola</name>
    <dbReference type="NCBI Taxonomy" id="335842"/>
    <lineage>
        <taxon>Eukaryota</taxon>
        <taxon>Fungi</taxon>
        <taxon>Dikarya</taxon>
        <taxon>Ascomycota</taxon>
        <taxon>Pezizomycotina</taxon>
        <taxon>Sordariomycetes</taxon>
        <taxon>Xylariomycetidae</taxon>
        <taxon>Amphisphaeriales</taxon>
        <taxon>Apiosporaceae</taxon>
        <taxon>Apiospora</taxon>
    </lineage>
</organism>
<dbReference type="InterPro" id="IPR045851">
    <property type="entry name" value="AMP-bd_C_sf"/>
</dbReference>
<dbReference type="Pfam" id="PF00501">
    <property type="entry name" value="AMP-binding"/>
    <property type="match status" value="1"/>
</dbReference>
<evidence type="ECO:0000256" key="1">
    <source>
        <dbReference type="ARBA" id="ARBA00022450"/>
    </source>
</evidence>
<name>A0ABR1VBT6_9PEZI</name>
<dbReference type="InterPro" id="IPR042099">
    <property type="entry name" value="ANL_N_sf"/>
</dbReference>
<keyword evidence="2" id="KW-0597">Phosphoprotein</keyword>
<dbReference type="SUPFAM" id="SSF56801">
    <property type="entry name" value="Acetyl-CoA synthetase-like"/>
    <property type="match status" value="1"/>
</dbReference>
<evidence type="ECO:0000256" key="2">
    <source>
        <dbReference type="ARBA" id="ARBA00022553"/>
    </source>
</evidence>
<dbReference type="Gene3D" id="3.40.50.12780">
    <property type="entry name" value="N-terminal domain of ligase-like"/>
    <property type="match status" value="1"/>
</dbReference>
<evidence type="ECO:0000256" key="4">
    <source>
        <dbReference type="SAM" id="MobiDB-lite"/>
    </source>
</evidence>
<keyword evidence="1" id="KW-0596">Phosphopantetheine</keyword>
<dbReference type="PROSITE" id="PS00455">
    <property type="entry name" value="AMP_BINDING"/>
    <property type="match status" value="1"/>
</dbReference>
<dbReference type="InterPro" id="IPR020845">
    <property type="entry name" value="AMP-binding_CS"/>
</dbReference>
<dbReference type="Gene3D" id="1.10.1200.10">
    <property type="entry name" value="ACP-like"/>
    <property type="match status" value="1"/>
</dbReference>
<keyword evidence="7" id="KW-1185">Reference proteome</keyword>
<dbReference type="InterPro" id="IPR009081">
    <property type="entry name" value="PP-bd_ACP"/>
</dbReference>
<feature type="domain" description="Carrier" evidence="5">
    <location>
        <begin position="1019"/>
        <end position="1099"/>
    </location>
</feature>
<dbReference type="Pfam" id="PF00668">
    <property type="entry name" value="Condensation"/>
    <property type="match status" value="1"/>
</dbReference>
<dbReference type="InterPro" id="IPR000873">
    <property type="entry name" value="AMP-dep_synth/lig_dom"/>
</dbReference>
<dbReference type="EMBL" id="JAQQWM010000004">
    <property type="protein sequence ID" value="KAK8068655.1"/>
    <property type="molecule type" value="Genomic_DNA"/>
</dbReference>
<evidence type="ECO:0000313" key="6">
    <source>
        <dbReference type="EMBL" id="KAK8068655.1"/>
    </source>
</evidence>
<dbReference type="Gene3D" id="3.30.300.30">
    <property type="match status" value="1"/>
</dbReference>
<dbReference type="Gene3D" id="3.30.559.10">
    <property type="entry name" value="Chloramphenicol acetyltransferase-like domain"/>
    <property type="match status" value="1"/>
</dbReference>
<dbReference type="SUPFAM" id="SSF52777">
    <property type="entry name" value="CoA-dependent acyltransferases"/>
    <property type="match status" value="2"/>
</dbReference>
<sequence length="1122" mass="121941">MELSIEQTSTWFAHQALVRTSPAAFNSSISCRISGPLPVERLIRAISLIAKRHDVFRTRFFCSDDGAPSMEVASKPILRLGEKLIFSEEEAAQEAQGLQQRPYHLASGGIRLQLLTLSETLHFLQVGYHQIALDRAGAAALFKELEEATSDEGLNPVVSYCQSDSSLQRLPHGSVDMSQNISYFRDLLKDNGSPVQLLPFTTAGQRRPLQEFRLHRATMSLQRATAARIEDFVQSSPGCTKLHVHLAVLQLMLFNVLPETESLVIGVRDPSRDQGLAGAMGSLANWLPVRFDRADLEASNNPQSAAIKMVRDSLGGAVSHSVPFYALVDALGIAPSLEHHPVFQVQMDYRHTEIKPAFAECNSQIEMIPSSSSCDMVLEITGGAEQQLITVGLQASLYDQNHADLFLRAYHHNLEYFLGHPDESLLNSPIWPHQDIQHALEVGRGPRMELQWAPTLAHRVDGIVSTPNCRSRVALKDGHGHALTYSEMGDRVNTIATQLAAQGITDVENPVVAVFQEPSADWICSMLAILRVGGAYVPLDLKNGVDRLARSVSIAQPCAILVDTLRGQGQETIQALQASCGSHPVVINVSDIETTPDCAQVPITATPSTAAVILFTSGSTGRPKGITLPHSCLSAHAEGVERVWSVGGSEQQQMRPPLVVLQQIALSFDFSLHQIFTALANGGTLVIVPSAARGDAYEITQMMLHEGVTHTLATPTEYAMWFAAGSDLLADCARSSWRWALTGGEALPKSILRDFAALGSPEWPRLYDFYGPIEATIAITKGEVPYRDPANLKMGQALSAGHVLPNYSVHILDEKRGLQPVPVGVSGEIVVGGPGLANGYLGLPELTAEKFIPTPFHDEYAEARGWTRLYRTGDRGRLNEAGELFYEGRIDGDTQVKVMGVRTELGDIESAILASPGARGTVKQAVVAVHGTGLDQILAAYIVLSRPGGGPDETSKLLRDLHAGLPLPQHLRPSVFVPVAEIPTNVHGKTDRKALLRDVPLPGRSDDRHGEDAIRKPPALRCQTEKRLAALWLAVLPPSDGRQLDREANFFQRGGRSQGLVQLLRLVKYEFNLCSVLQFCDVVGCTTLREMAEMVDAAKSMPSPTTTLPARPSNAVVDPVSV</sequence>
<dbReference type="PROSITE" id="PS50075">
    <property type="entry name" value="CARRIER"/>
    <property type="match status" value="1"/>
</dbReference>
<evidence type="ECO:0000313" key="7">
    <source>
        <dbReference type="Proteomes" id="UP001446871"/>
    </source>
</evidence>